<evidence type="ECO:0000256" key="1">
    <source>
        <dbReference type="ARBA" id="ARBA00012513"/>
    </source>
</evidence>
<keyword evidence="5 11" id="KW-0418">Kinase</keyword>
<protein>
    <recommendedName>
        <fullName evidence="1">non-specific serine/threonine protein kinase</fullName>
        <ecNumber evidence="1">2.7.11.1</ecNumber>
    </recommendedName>
</protein>
<dbReference type="InterPro" id="IPR017441">
    <property type="entry name" value="Protein_kinase_ATP_BS"/>
</dbReference>
<dbReference type="Pfam" id="PF00069">
    <property type="entry name" value="Pkinase"/>
    <property type="match status" value="1"/>
</dbReference>
<dbReference type="GO" id="GO:0004674">
    <property type="term" value="F:protein serine/threonine kinase activity"/>
    <property type="evidence" value="ECO:0007669"/>
    <property type="project" value="UniProtKB-KW"/>
</dbReference>
<dbReference type="OrthoDB" id="6111975at2"/>
<keyword evidence="9" id="KW-0812">Transmembrane</keyword>
<comment type="caution">
    <text evidence="11">The sequence shown here is derived from an EMBL/GenBank/DDBJ whole genome shotgun (WGS) entry which is preliminary data.</text>
</comment>
<evidence type="ECO:0000256" key="8">
    <source>
        <dbReference type="SAM" id="Coils"/>
    </source>
</evidence>
<dbReference type="PROSITE" id="PS00107">
    <property type="entry name" value="PROTEIN_KINASE_ATP"/>
    <property type="match status" value="1"/>
</dbReference>
<keyword evidence="12" id="KW-1185">Reference proteome</keyword>
<keyword evidence="9" id="KW-1133">Transmembrane helix</keyword>
<dbReference type="Proteomes" id="UP000320176">
    <property type="component" value="Unassembled WGS sequence"/>
</dbReference>
<dbReference type="PANTHER" id="PTHR43289:SF6">
    <property type="entry name" value="SERINE_THREONINE-PROTEIN KINASE NEKL-3"/>
    <property type="match status" value="1"/>
</dbReference>
<dbReference type="FunFam" id="1.10.510.10:FF:000021">
    <property type="entry name" value="Serine/threonine protein kinase"/>
    <property type="match status" value="1"/>
</dbReference>
<keyword evidence="2" id="KW-0723">Serine/threonine-protein kinase</keyword>
<dbReference type="RefSeq" id="WP_146519400.1">
    <property type="nucleotide sequence ID" value="NZ_CP151726.1"/>
</dbReference>
<evidence type="ECO:0000256" key="7">
    <source>
        <dbReference type="PROSITE-ProRule" id="PRU10141"/>
    </source>
</evidence>
<dbReference type="CDD" id="cd14014">
    <property type="entry name" value="STKc_PknB_like"/>
    <property type="match status" value="1"/>
</dbReference>
<feature type="transmembrane region" description="Helical" evidence="9">
    <location>
        <begin position="404"/>
        <end position="423"/>
    </location>
</feature>
<dbReference type="PROSITE" id="PS00108">
    <property type="entry name" value="PROTEIN_KINASE_ST"/>
    <property type="match status" value="1"/>
</dbReference>
<dbReference type="PROSITE" id="PS50011">
    <property type="entry name" value="PROTEIN_KINASE_DOM"/>
    <property type="match status" value="1"/>
</dbReference>
<keyword evidence="6 7" id="KW-0067">ATP-binding</keyword>
<evidence type="ECO:0000313" key="12">
    <source>
        <dbReference type="Proteomes" id="UP000320176"/>
    </source>
</evidence>
<reference evidence="11 12" key="1">
    <citation type="submission" date="2019-02" db="EMBL/GenBank/DDBJ databases">
        <title>Deep-cultivation of Planctomycetes and their phenomic and genomic characterization uncovers novel biology.</title>
        <authorList>
            <person name="Wiegand S."/>
            <person name="Jogler M."/>
            <person name="Boedeker C."/>
            <person name="Pinto D."/>
            <person name="Vollmers J."/>
            <person name="Rivas-Marin E."/>
            <person name="Kohn T."/>
            <person name="Peeters S.H."/>
            <person name="Heuer A."/>
            <person name="Rast P."/>
            <person name="Oberbeckmann S."/>
            <person name="Bunk B."/>
            <person name="Jeske O."/>
            <person name="Meyerdierks A."/>
            <person name="Storesund J.E."/>
            <person name="Kallscheuer N."/>
            <person name="Luecker S."/>
            <person name="Lage O.M."/>
            <person name="Pohl T."/>
            <person name="Merkel B.J."/>
            <person name="Hornburger P."/>
            <person name="Mueller R.-W."/>
            <person name="Bruemmer F."/>
            <person name="Labrenz M."/>
            <person name="Spormann A.M."/>
            <person name="Op Den Camp H."/>
            <person name="Overmann J."/>
            <person name="Amann R."/>
            <person name="Jetten M.S.M."/>
            <person name="Mascher T."/>
            <person name="Medema M.H."/>
            <person name="Devos D.P."/>
            <person name="Kaster A.-K."/>
            <person name="Ovreas L."/>
            <person name="Rohde M."/>
            <person name="Galperin M.Y."/>
            <person name="Jogler C."/>
        </authorList>
    </citation>
    <scope>NUCLEOTIDE SEQUENCE [LARGE SCALE GENOMIC DNA]</scope>
    <source>
        <strain evidence="11 12">Pla52n</strain>
    </source>
</reference>
<feature type="coiled-coil region" evidence="8">
    <location>
        <begin position="694"/>
        <end position="771"/>
    </location>
</feature>
<organism evidence="11 12">
    <name type="scientific">Stieleria varia</name>
    <dbReference type="NCBI Taxonomy" id="2528005"/>
    <lineage>
        <taxon>Bacteria</taxon>
        <taxon>Pseudomonadati</taxon>
        <taxon>Planctomycetota</taxon>
        <taxon>Planctomycetia</taxon>
        <taxon>Pirellulales</taxon>
        <taxon>Pirellulaceae</taxon>
        <taxon>Stieleria</taxon>
    </lineage>
</organism>
<keyword evidence="4 7" id="KW-0547">Nucleotide-binding</keyword>
<evidence type="ECO:0000256" key="9">
    <source>
        <dbReference type="SAM" id="Phobius"/>
    </source>
</evidence>
<dbReference type="Gene3D" id="1.10.510.10">
    <property type="entry name" value="Transferase(Phosphotransferase) domain 1"/>
    <property type="match status" value="1"/>
</dbReference>
<evidence type="ECO:0000313" key="11">
    <source>
        <dbReference type="EMBL" id="TWU06303.1"/>
    </source>
</evidence>
<keyword evidence="9" id="KW-0472">Membrane</keyword>
<evidence type="ECO:0000256" key="3">
    <source>
        <dbReference type="ARBA" id="ARBA00022679"/>
    </source>
</evidence>
<dbReference type="PANTHER" id="PTHR43289">
    <property type="entry name" value="MITOGEN-ACTIVATED PROTEIN KINASE KINASE KINASE 20-RELATED"/>
    <property type="match status" value="1"/>
</dbReference>
<dbReference type="InterPro" id="IPR008271">
    <property type="entry name" value="Ser/Thr_kinase_AS"/>
</dbReference>
<evidence type="ECO:0000256" key="2">
    <source>
        <dbReference type="ARBA" id="ARBA00022527"/>
    </source>
</evidence>
<keyword evidence="3 11" id="KW-0808">Transferase</keyword>
<dbReference type="InterPro" id="IPR000719">
    <property type="entry name" value="Prot_kinase_dom"/>
</dbReference>
<gene>
    <name evidence="11" type="primary">pknB_18</name>
    <name evidence="11" type="ORF">Pla52n_20240</name>
</gene>
<dbReference type="SMART" id="SM00220">
    <property type="entry name" value="S_TKc"/>
    <property type="match status" value="1"/>
</dbReference>
<evidence type="ECO:0000256" key="4">
    <source>
        <dbReference type="ARBA" id="ARBA00022741"/>
    </source>
</evidence>
<keyword evidence="8" id="KW-0175">Coiled coil</keyword>
<accession>A0A5C6B2D5</accession>
<dbReference type="Gene3D" id="3.30.200.20">
    <property type="entry name" value="Phosphorylase Kinase, domain 1"/>
    <property type="match status" value="1"/>
</dbReference>
<evidence type="ECO:0000256" key="5">
    <source>
        <dbReference type="ARBA" id="ARBA00022777"/>
    </source>
</evidence>
<feature type="domain" description="Protein kinase" evidence="10">
    <location>
        <begin position="100"/>
        <end position="358"/>
    </location>
</feature>
<dbReference type="SUPFAM" id="SSF56112">
    <property type="entry name" value="Protein kinase-like (PK-like)"/>
    <property type="match status" value="1"/>
</dbReference>
<dbReference type="GO" id="GO:0005524">
    <property type="term" value="F:ATP binding"/>
    <property type="evidence" value="ECO:0007669"/>
    <property type="project" value="UniProtKB-UniRule"/>
</dbReference>
<name>A0A5C6B2D5_9BACT</name>
<dbReference type="EC" id="2.7.11.1" evidence="1"/>
<dbReference type="InterPro" id="IPR011009">
    <property type="entry name" value="Kinase-like_dom_sf"/>
</dbReference>
<proteinExistence type="predicted"/>
<dbReference type="AlphaFoldDB" id="A0A5C6B2D5"/>
<sequence length="1025" mass="113021">MIARFHYDDDTLQKLLEDDISDLQDELSHHVETCPQCQDRLEEITQRGLTWQEAGEMLRENQLVGESLRDSQFSASPRNATTYFLSPSDRQDSLGRFGRYEIMEVLGRGGMGIVMRGFDPELNRYSAVKVLAPELASSAAARKRFSREAKSAAAVVHPHVVPIQTVDQHGGLPYLVMPVVEGQSLQQRVEHDGPLPIIEVVRIAAQIADGLAAAHAQGLVHRDIKPANILLENGVERVQITDFGLARAADDASMTRSGVIAGTPQYMSPEQAHGDEVDQRSDLFSLGSVMYFMLTGRSPFRAETTMGVLSRIANDQPRPLRSIRPETPAWLEQVVFKLLAKLPQDRYVSAEQSKDLLADCLAHLQQPTAIPLPGGVPAFDAQRHPAAGNSVLSRLKVGHQRGKFFALAGLAFSLVLAGLLIVLEFNKGTLTIESEVDDVQIRVLQGSKVAEQLTVSRQGNQVRLAAGEYVVEIDGQMDGIDVVDGDVTLTRGGAAIVKIMDSRSKSVQDAVHPELDAVDTANTQPEIVHDRPNQNGIGFNDGYERYVQIQEPTTSGGSPTSLAPPSDEQILKVLKEKSLFPSGIPSVYEISRDVQRIVKEKTADYVDPTGMYPLIGKARMHHAHYKCSVYFDENADLTYPVTHSVKNGTRVAVIYIDQTHLHKIDDAEPVADSIDLAAAPEKALQSSVIDFTTVSNLRTKLQQADQRVNQVTQSIRVWEERVEMWEKNPEGRVDGEDVPNSDSMEDALASLESVKDQLATLLRDREFLHREVTSRFVILRKQAEIAKGELILAQSEIDTLKRLYRQGIVAKHEMDKKQQAAAKASLELTRLDKLVEQYISIVREFSLSGSAGRNSQREQSVDNADPFASRGTMQVLFQGPENARAVLKTKDGREIAFPERVNLRSGEMYAFSLSHVPGYPDLRLSGAIGLSNVSVQALAQAQAYYDYNAIPIQITNADIEACKNGISVTKVVYLPRSQEFTAVFSPVETLDSKRIDPGIDVVAEAERLGVLLAVLKLDKSSEPND</sequence>
<feature type="binding site" evidence="7">
    <location>
        <position position="129"/>
    </location>
    <ligand>
        <name>ATP</name>
        <dbReference type="ChEBI" id="CHEBI:30616"/>
    </ligand>
</feature>
<evidence type="ECO:0000259" key="10">
    <source>
        <dbReference type="PROSITE" id="PS50011"/>
    </source>
</evidence>
<evidence type="ECO:0000256" key="6">
    <source>
        <dbReference type="ARBA" id="ARBA00022840"/>
    </source>
</evidence>
<dbReference type="EMBL" id="SJPN01000002">
    <property type="protein sequence ID" value="TWU06303.1"/>
    <property type="molecule type" value="Genomic_DNA"/>
</dbReference>